<keyword evidence="1" id="KW-1133">Transmembrane helix</keyword>
<protein>
    <submittedName>
        <fullName evidence="2">Uncharacterized protein</fullName>
    </submittedName>
</protein>
<feature type="transmembrane region" description="Helical" evidence="1">
    <location>
        <begin position="51"/>
        <end position="70"/>
    </location>
</feature>
<organism evidence="2 3">
    <name type="scientific">Aureibaculum flavum</name>
    <dbReference type="NCBI Taxonomy" id="2795986"/>
    <lineage>
        <taxon>Bacteria</taxon>
        <taxon>Pseudomonadati</taxon>
        <taxon>Bacteroidota</taxon>
        <taxon>Flavobacteriia</taxon>
        <taxon>Flavobacteriales</taxon>
        <taxon>Flavobacteriaceae</taxon>
        <taxon>Aureibaculum</taxon>
    </lineage>
</organism>
<evidence type="ECO:0000313" key="3">
    <source>
        <dbReference type="Proteomes" id="UP000623301"/>
    </source>
</evidence>
<keyword evidence="3" id="KW-1185">Reference proteome</keyword>
<accession>A0ABS0WMH0</accession>
<name>A0ABS0WMH0_9FLAO</name>
<evidence type="ECO:0000313" key="2">
    <source>
        <dbReference type="EMBL" id="MBJ2173165.1"/>
    </source>
</evidence>
<feature type="transmembrane region" description="Helical" evidence="1">
    <location>
        <begin position="20"/>
        <end position="45"/>
    </location>
</feature>
<dbReference type="EMBL" id="JAEHFJ010000001">
    <property type="protein sequence ID" value="MBJ2173165.1"/>
    <property type="molecule type" value="Genomic_DNA"/>
</dbReference>
<dbReference type="Proteomes" id="UP000623301">
    <property type="component" value="Unassembled WGS sequence"/>
</dbReference>
<comment type="caution">
    <text evidence="2">The sequence shown here is derived from an EMBL/GenBank/DDBJ whole genome shotgun (WGS) entry which is preliminary data.</text>
</comment>
<dbReference type="RefSeq" id="WP_198839961.1">
    <property type="nucleotide sequence ID" value="NZ_JAEHFJ010000001.1"/>
</dbReference>
<keyword evidence="1" id="KW-0812">Transmembrane</keyword>
<evidence type="ECO:0000256" key="1">
    <source>
        <dbReference type="SAM" id="Phobius"/>
    </source>
</evidence>
<proteinExistence type="predicted"/>
<gene>
    <name evidence="2" type="ORF">JBL43_02870</name>
</gene>
<keyword evidence="1" id="KW-0472">Membrane</keyword>
<sequence length="158" mass="18246">MQQFNLNNNTLTLKVQKSPLFVRSVMFLFSFLFFIAPVVGMGFAISFGGKFHIGYIFMMILFGLLGFYLLRISLWNTYGEEVIIFNKSTINYEANYGWFKDGKKLINSDNVKYSSRAIGYEEDEKSALIIENSDNKIESVVKIHNDELNELIQLLQLI</sequence>
<reference evidence="2 3" key="1">
    <citation type="submission" date="2020-12" db="EMBL/GenBank/DDBJ databases">
        <title>Aureibaculum luteum sp. nov. and Aureibaculum flavum sp. nov., novel members of the family Flavobacteriaceae isolated from Antarctic intertidal sediments.</title>
        <authorList>
            <person name="He X."/>
            <person name="Zhang X."/>
        </authorList>
    </citation>
    <scope>NUCLEOTIDE SEQUENCE [LARGE SCALE GENOMIC DNA]</scope>
    <source>
        <strain evidence="2 3">A20</strain>
    </source>
</reference>